<proteinExistence type="predicted"/>
<keyword evidence="2" id="KW-1185">Reference proteome</keyword>
<dbReference type="Pfam" id="PF10970">
    <property type="entry name" value="GerPE"/>
    <property type="match status" value="1"/>
</dbReference>
<evidence type="ECO:0000313" key="1">
    <source>
        <dbReference type="EMBL" id="MDY0396051.1"/>
    </source>
</evidence>
<protein>
    <submittedName>
        <fullName evidence="1">Spore germination protein GerPE</fullName>
    </submittedName>
</protein>
<organism evidence="1 2">
    <name type="scientific">Tigheibacillus halophilus</name>
    <dbReference type="NCBI Taxonomy" id="361280"/>
    <lineage>
        <taxon>Bacteria</taxon>
        <taxon>Bacillati</taxon>
        <taxon>Bacillota</taxon>
        <taxon>Bacilli</taxon>
        <taxon>Bacillales</taxon>
        <taxon>Bacillaceae</taxon>
        <taxon>Tigheibacillus</taxon>
    </lineage>
</organism>
<comment type="caution">
    <text evidence="1">The sequence shown here is derived from an EMBL/GenBank/DDBJ whole genome shotgun (WGS) entry which is preliminary data.</text>
</comment>
<sequence>MGDSMIKRTASVDDIFVTTVAFSSIFEIGDANFATAESKALSVQQPTAVFFPQREADFNNYPVFFRKTRHMQSENQVNKRTFARHDKICVGNIGIREISQSAMVQIGSLNHAAAEARIMHIRLAHS</sequence>
<name>A0ABU5C9P2_9BACI</name>
<gene>
    <name evidence="1" type="ORF">RWE15_18880</name>
</gene>
<accession>A0ABU5C9P2</accession>
<dbReference type="InterPro" id="IPR024496">
    <property type="entry name" value="Spore_germ_GerPE"/>
</dbReference>
<dbReference type="Proteomes" id="UP001281447">
    <property type="component" value="Unassembled WGS sequence"/>
</dbReference>
<dbReference type="EMBL" id="JAWDIP010000004">
    <property type="protein sequence ID" value="MDY0396051.1"/>
    <property type="molecule type" value="Genomic_DNA"/>
</dbReference>
<reference evidence="1 2" key="1">
    <citation type="submission" date="2023-10" db="EMBL/GenBank/DDBJ databases">
        <title>Virgibacillus halophilus 5B73C genome.</title>
        <authorList>
            <person name="Miliotis G."/>
            <person name="Sengupta P."/>
            <person name="Hameed A."/>
            <person name="Chuvochina M."/>
            <person name="Mcdonagh F."/>
            <person name="Simpson A.C."/>
            <person name="Singh N.K."/>
            <person name="Rekha P.D."/>
            <person name="Raman K."/>
            <person name="Hugenholtz P."/>
            <person name="Venkateswaran K."/>
        </authorList>
    </citation>
    <scope>NUCLEOTIDE SEQUENCE [LARGE SCALE GENOMIC DNA]</scope>
    <source>
        <strain evidence="1 2">5B73C</strain>
    </source>
</reference>
<dbReference type="RefSeq" id="WP_390352539.1">
    <property type="nucleotide sequence ID" value="NZ_JBHUIZ010000003.1"/>
</dbReference>
<evidence type="ECO:0000313" key="2">
    <source>
        <dbReference type="Proteomes" id="UP001281447"/>
    </source>
</evidence>